<evidence type="ECO:0000313" key="1">
    <source>
        <dbReference type="EMBL" id="KAJ4706316.1"/>
    </source>
</evidence>
<sequence>MIWYAFQTELTVINKIGHGENTRKTGMDLDSFPHYVFHVQFIKAAILDEEMEKMVYFVAELGIMHYDTLMFCRSMLAASAVYAARSTLNKSPAWNDTPRPYTGFSEAQMMDCTKLLVYFRSKAPENKFQLVYKKYSSNSQKGAVALIPPAKRLVSGDVSVKKNTA</sequence>
<dbReference type="Proteomes" id="UP001164539">
    <property type="component" value="Chromosome 11"/>
</dbReference>
<accession>A0ACC1X553</accession>
<proteinExistence type="predicted"/>
<keyword evidence="2" id="KW-1185">Reference proteome</keyword>
<evidence type="ECO:0000313" key="2">
    <source>
        <dbReference type="Proteomes" id="UP001164539"/>
    </source>
</evidence>
<name>A0ACC1X553_MELAZ</name>
<gene>
    <name evidence="1" type="ORF">OWV82_019983</name>
</gene>
<dbReference type="EMBL" id="CM051404">
    <property type="protein sequence ID" value="KAJ4706316.1"/>
    <property type="molecule type" value="Genomic_DNA"/>
</dbReference>
<organism evidence="1 2">
    <name type="scientific">Melia azedarach</name>
    <name type="common">Chinaberry tree</name>
    <dbReference type="NCBI Taxonomy" id="155640"/>
    <lineage>
        <taxon>Eukaryota</taxon>
        <taxon>Viridiplantae</taxon>
        <taxon>Streptophyta</taxon>
        <taxon>Embryophyta</taxon>
        <taxon>Tracheophyta</taxon>
        <taxon>Spermatophyta</taxon>
        <taxon>Magnoliopsida</taxon>
        <taxon>eudicotyledons</taxon>
        <taxon>Gunneridae</taxon>
        <taxon>Pentapetalae</taxon>
        <taxon>rosids</taxon>
        <taxon>malvids</taxon>
        <taxon>Sapindales</taxon>
        <taxon>Meliaceae</taxon>
        <taxon>Melia</taxon>
    </lineage>
</organism>
<comment type="caution">
    <text evidence="1">The sequence shown here is derived from an EMBL/GenBank/DDBJ whole genome shotgun (WGS) entry which is preliminary data.</text>
</comment>
<protein>
    <submittedName>
        <fullName evidence="1">Cyclin family protein</fullName>
    </submittedName>
</protein>
<reference evidence="1 2" key="1">
    <citation type="journal article" date="2023" name="Science">
        <title>Complex scaffold remodeling in plant triterpene biosynthesis.</title>
        <authorList>
            <person name="De La Pena R."/>
            <person name="Hodgson H."/>
            <person name="Liu J.C."/>
            <person name="Stephenson M.J."/>
            <person name="Martin A.C."/>
            <person name="Owen C."/>
            <person name="Harkess A."/>
            <person name="Leebens-Mack J."/>
            <person name="Jimenez L.E."/>
            <person name="Osbourn A."/>
            <person name="Sattely E.S."/>
        </authorList>
    </citation>
    <scope>NUCLEOTIDE SEQUENCE [LARGE SCALE GENOMIC DNA]</scope>
    <source>
        <strain evidence="2">cv. JPN11</strain>
        <tissue evidence="1">Leaf</tissue>
    </source>
</reference>